<name>A0A9W9WLF5_9EURO</name>
<dbReference type="RefSeq" id="XP_056786208.1">
    <property type="nucleotide sequence ID" value="XM_056938831.1"/>
</dbReference>
<keyword evidence="7" id="KW-1185">Reference proteome</keyword>
<feature type="domain" description="FAD-binding" evidence="5">
    <location>
        <begin position="89"/>
        <end position="175"/>
    </location>
</feature>
<evidence type="ECO:0000256" key="4">
    <source>
        <dbReference type="ARBA" id="ARBA00023002"/>
    </source>
</evidence>
<keyword evidence="2" id="KW-0285">Flavoprotein</keyword>
<sequence length="175" mass="19186">MGARHQGGVFGSLSCVADNVAEERESPNGEAHENFVDIMFNLASAYVAQGHVRLIGQVVAKECERSRDPPTKSGSTLTFEDVLPEVKEGFKTGEQEVKWGSTYRSHYNVSSSFRSDKAFIVGDAAHTHNPLGGQCMNVGVMYAINLMWKPANVTEQRSMTKEAKNALLGAYESER</sequence>
<keyword evidence="4" id="KW-0560">Oxidoreductase</keyword>
<dbReference type="PANTHER" id="PTHR43004:SF19">
    <property type="entry name" value="BINDING MONOOXYGENASE, PUTATIVE (JCVI)-RELATED"/>
    <property type="match status" value="1"/>
</dbReference>
<gene>
    <name evidence="6" type="ORF">N7539_009236</name>
</gene>
<proteinExistence type="predicted"/>
<dbReference type="GO" id="GO:0071949">
    <property type="term" value="F:FAD binding"/>
    <property type="evidence" value="ECO:0007669"/>
    <property type="project" value="InterPro"/>
</dbReference>
<evidence type="ECO:0000256" key="2">
    <source>
        <dbReference type="ARBA" id="ARBA00022630"/>
    </source>
</evidence>
<evidence type="ECO:0000256" key="1">
    <source>
        <dbReference type="ARBA" id="ARBA00001974"/>
    </source>
</evidence>
<dbReference type="SUPFAM" id="SSF51905">
    <property type="entry name" value="FAD/NAD(P)-binding domain"/>
    <property type="match status" value="1"/>
</dbReference>
<keyword evidence="3" id="KW-0274">FAD</keyword>
<dbReference type="EMBL" id="JAPWDQ010000015">
    <property type="protein sequence ID" value="KAJ5469618.1"/>
    <property type="molecule type" value="Genomic_DNA"/>
</dbReference>
<dbReference type="PROSITE" id="PS51257">
    <property type="entry name" value="PROKAR_LIPOPROTEIN"/>
    <property type="match status" value="1"/>
</dbReference>
<dbReference type="AlphaFoldDB" id="A0A9W9WLF5"/>
<dbReference type="Proteomes" id="UP001148312">
    <property type="component" value="Unassembled WGS sequence"/>
</dbReference>
<dbReference type="Gene3D" id="3.30.70.2450">
    <property type="match status" value="1"/>
</dbReference>
<dbReference type="InterPro" id="IPR036188">
    <property type="entry name" value="FAD/NAD-bd_sf"/>
</dbReference>
<dbReference type="PANTHER" id="PTHR43004">
    <property type="entry name" value="TRK SYSTEM POTASSIUM UPTAKE PROTEIN"/>
    <property type="match status" value="1"/>
</dbReference>
<dbReference type="InterPro" id="IPR002938">
    <property type="entry name" value="FAD-bd"/>
</dbReference>
<evidence type="ECO:0000313" key="6">
    <source>
        <dbReference type="EMBL" id="KAJ5469618.1"/>
    </source>
</evidence>
<organism evidence="6 7">
    <name type="scientific">Penicillium diatomitis</name>
    <dbReference type="NCBI Taxonomy" id="2819901"/>
    <lineage>
        <taxon>Eukaryota</taxon>
        <taxon>Fungi</taxon>
        <taxon>Dikarya</taxon>
        <taxon>Ascomycota</taxon>
        <taxon>Pezizomycotina</taxon>
        <taxon>Eurotiomycetes</taxon>
        <taxon>Eurotiomycetidae</taxon>
        <taxon>Eurotiales</taxon>
        <taxon>Aspergillaceae</taxon>
        <taxon>Penicillium</taxon>
    </lineage>
</organism>
<evidence type="ECO:0000313" key="7">
    <source>
        <dbReference type="Proteomes" id="UP001148312"/>
    </source>
</evidence>
<dbReference type="GeneID" id="81629081"/>
<dbReference type="Pfam" id="PF01494">
    <property type="entry name" value="FAD_binding_3"/>
    <property type="match status" value="1"/>
</dbReference>
<dbReference type="GO" id="GO:0016709">
    <property type="term" value="F:oxidoreductase activity, acting on paired donors, with incorporation or reduction of molecular oxygen, NAD(P)H as one donor, and incorporation of one atom of oxygen"/>
    <property type="evidence" value="ECO:0007669"/>
    <property type="project" value="UniProtKB-ARBA"/>
</dbReference>
<dbReference type="InterPro" id="IPR050641">
    <property type="entry name" value="RIFMO-like"/>
</dbReference>
<evidence type="ECO:0000259" key="5">
    <source>
        <dbReference type="Pfam" id="PF01494"/>
    </source>
</evidence>
<dbReference type="PRINTS" id="PR00420">
    <property type="entry name" value="RNGMNOXGNASE"/>
</dbReference>
<comment type="cofactor">
    <cofactor evidence="1">
        <name>FAD</name>
        <dbReference type="ChEBI" id="CHEBI:57692"/>
    </cofactor>
</comment>
<protein>
    <recommendedName>
        <fullName evidence="5">FAD-binding domain-containing protein</fullName>
    </recommendedName>
</protein>
<evidence type="ECO:0000256" key="3">
    <source>
        <dbReference type="ARBA" id="ARBA00022827"/>
    </source>
</evidence>
<comment type="caution">
    <text evidence="6">The sequence shown here is derived from an EMBL/GenBank/DDBJ whole genome shotgun (WGS) entry which is preliminary data.</text>
</comment>
<reference evidence="6" key="2">
    <citation type="journal article" date="2023" name="IMA Fungus">
        <title>Comparative genomic study of the Penicillium genus elucidates a diverse pangenome and 15 lateral gene transfer events.</title>
        <authorList>
            <person name="Petersen C."/>
            <person name="Sorensen T."/>
            <person name="Nielsen M.R."/>
            <person name="Sondergaard T.E."/>
            <person name="Sorensen J.L."/>
            <person name="Fitzpatrick D.A."/>
            <person name="Frisvad J.C."/>
            <person name="Nielsen K.L."/>
        </authorList>
    </citation>
    <scope>NUCLEOTIDE SEQUENCE</scope>
    <source>
        <strain evidence="6">IBT 30728</strain>
    </source>
</reference>
<reference evidence="6" key="1">
    <citation type="submission" date="2022-12" db="EMBL/GenBank/DDBJ databases">
        <authorList>
            <person name="Petersen C."/>
        </authorList>
    </citation>
    <scope>NUCLEOTIDE SEQUENCE</scope>
    <source>
        <strain evidence="6">IBT 30728</strain>
    </source>
</reference>
<accession>A0A9W9WLF5</accession>
<dbReference type="Gene3D" id="3.50.50.60">
    <property type="entry name" value="FAD/NAD(P)-binding domain"/>
    <property type="match status" value="1"/>
</dbReference>